<accession>A0A098R2C2</accession>
<gene>
    <name evidence="3" type="ORF">DC28_01765</name>
</gene>
<dbReference type="EC" id="5.4.99.5" evidence="1 2"/>
<evidence type="ECO:0000313" key="4">
    <source>
        <dbReference type="Proteomes" id="UP000029692"/>
    </source>
</evidence>
<reference evidence="3 4" key="1">
    <citation type="submission" date="2014-05" db="EMBL/GenBank/DDBJ databases">
        <title>De novo Genome Sequence of Spirocheata sp.</title>
        <authorList>
            <person name="Shivani Y."/>
            <person name="Subhash Y."/>
            <person name="Tushar L."/>
            <person name="Sasikala C."/>
            <person name="Ramana C.V."/>
        </authorList>
    </citation>
    <scope>NUCLEOTIDE SEQUENCE [LARGE SCALE GENOMIC DNA]</scope>
    <source>
        <strain evidence="3 4">JC230</strain>
    </source>
</reference>
<evidence type="ECO:0000256" key="2">
    <source>
        <dbReference type="PROSITE-ProRule" id="PRU00514"/>
    </source>
</evidence>
<dbReference type="PANTHER" id="PTHR21164">
    <property type="entry name" value="CHORISMATE MUTASE"/>
    <property type="match status" value="1"/>
</dbReference>
<name>A0A098R2C2_9SPIO</name>
<dbReference type="InterPro" id="IPR035959">
    <property type="entry name" value="RutC-like_sf"/>
</dbReference>
<dbReference type="Proteomes" id="UP000029692">
    <property type="component" value="Unassembled WGS sequence"/>
</dbReference>
<dbReference type="GO" id="GO:0008652">
    <property type="term" value="P:amino acid biosynthetic process"/>
    <property type="evidence" value="ECO:0007669"/>
    <property type="project" value="UniProtKB-UniRule"/>
</dbReference>
<sequence length="121" mass="13820">MRVLSVRGAVRVDDDTPENVKYWTVETVRELLEHNGIDSENIINIIFSQTTDIRSENPARALRSSGGFDHVPLFCTAEPEYPNTLKKMIRILMTFQTDAQIRPKPVYKNGAENLRSDLVFP</sequence>
<comment type="catalytic activity">
    <reaction evidence="2">
        <text>chorismate = prephenate</text>
        <dbReference type="Rhea" id="RHEA:13897"/>
        <dbReference type="ChEBI" id="CHEBI:29748"/>
        <dbReference type="ChEBI" id="CHEBI:29934"/>
        <dbReference type="EC" id="5.4.99.5"/>
    </reaction>
</comment>
<keyword evidence="2" id="KW-0057">Aromatic amino acid biosynthesis</keyword>
<dbReference type="PROSITE" id="PS51167">
    <property type="entry name" value="CHORISMATE_MUT_1"/>
    <property type="match status" value="1"/>
</dbReference>
<protein>
    <recommendedName>
        <fullName evidence="1 2">chorismate mutase</fullName>
        <ecNumber evidence="1 2">5.4.99.5</ecNumber>
    </recommendedName>
</protein>
<comment type="caution">
    <text evidence="3">The sequence shown here is derived from an EMBL/GenBank/DDBJ whole genome shotgun (WGS) entry which is preliminary data.</text>
</comment>
<dbReference type="RefSeq" id="WP_037544416.1">
    <property type="nucleotide sequence ID" value="NZ_JNUP01000001.1"/>
</dbReference>
<dbReference type="SUPFAM" id="SSF55298">
    <property type="entry name" value="YjgF-like"/>
    <property type="match status" value="1"/>
</dbReference>
<dbReference type="OrthoDB" id="9802232at2"/>
<dbReference type="eggNOG" id="COG4401">
    <property type="taxonomic scope" value="Bacteria"/>
</dbReference>
<dbReference type="PANTHER" id="PTHR21164:SF0">
    <property type="entry name" value="CHORISMATE MUTASE AROH"/>
    <property type="match status" value="1"/>
</dbReference>
<keyword evidence="2" id="KW-0028">Amino-acid biosynthesis</keyword>
<dbReference type="Gene3D" id="3.30.1330.40">
    <property type="entry name" value="RutC-like"/>
    <property type="match status" value="1"/>
</dbReference>
<evidence type="ECO:0000256" key="1">
    <source>
        <dbReference type="NCBIfam" id="TIGR01796"/>
    </source>
</evidence>
<dbReference type="NCBIfam" id="TIGR01796">
    <property type="entry name" value="CM_mono_aroH"/>
    <property type="match status" value="1"/>
</dbReference>
<dbReference type="AlphaFoldDB" id="A0A098R2C2"/>
<keyword evidence="4" id="KW-1185">Reference proteome</keyword>
<dbReference type="EMBL" id="JNUP01000001">
    <property type="protein sequence ID" value="KGE73931.1"/>
    <property type="molecule type" value="Genomic_DNA"/>
</dbReference>
<dbReference type="Pfam" id="PF07736">
    <property type="entry name" value="CM_1"/>
    <property type="match status" value="1"/>
</dbReference>
<dbReference type="InterPro" id="IPR008243">
    <property type="entry name" value="Chorismate_mutase_AroH"/>
</dbReference>
<organism evidence="3 4">
    <name type="scientific">Spirochaeta lutea</name>
    <dbReference type="NCBI Taxonomy" id="1480694"/>
    <lineage>
        <taxon>Bacteria</taxon>
        <taxon>Pseudomonadati</taxon>
        <taxon>Spirochaetota</taxon>
        <taxon>Spirochaetia</taxon>
        <taxon>Spirochaetales</taxon>
        <taxon>Spirochaetaceae</taxon>
        <taxon>Spirochaeta</taxon>
    </lineage>
</organism>
<dbReference type="GO" id="GO:0046417">
    <property type="term" value="P:chorismate metabolic process"/>
    <property type="evidence" value="ECO:0007669"/>
    <property type="project" value="TreeGrafter"/>
</dbReference>
<evidence type="ECO:0000313" key="3">
    <source>
        <dbReference type="EMBL" id="KGE73931.1"/>
    </source>
</evidence>
<dbReference type="GO" id="GO:0009073">
    <property type="term" value="P:aromatic amino acid family biosynthetic process"/>
    <property type="evidence" value="ECO:0007669"/>
    <property type="project" value="UniProtKB-UniRule"/>
</dbReference>
<dbReference type="GO" id="GO:0004106">
    <property type="term" value="F:chorismate mutase activity"/>
    <property type="evidence" value="ECO:0007669"/>
    <property type="project" value="UniProtKB-UniRule"/>
</dbReference>
<proteinExistence type="predicted"/>
<keyword evidence="2" id="KW-0413">Isomerase</keyword>
<dbReference type="STRING" id="1480694.DC28_01765"/>